<evidence type="ECO:0000256" key="8">
    <source>
        <dbReference type="ARBA" id="ARBA00022989"/>
    </source>
</evidence>
<keyword evidence="10" id="KW-0472">Membrane</keyword>
<evidence type="ECO:0000256" key="3">
    <source>
        <dbReference type="ARBA" id="ARBA00008919"/>
    </source>
</evidence>
<evidence type="ECO:0000256" key="1">
    <source>
        <dbReference type="ARBA" id="ARBA00004447"/>
    </source>
</evidence>
<dbReference type="InterPro" id="IPR038577">
    <property type="entry name" value="GT10-like_C_sf"/>
</dbReference>
<evidence type="ECO:0000256" key="12">
    <source>
        <dbReference type="RuleBase" id="RU003832"/>
    </source>
</evidence>
<keyword evidence="8" id="KW-1133">Transmembrane helix</keyword>
<evidence type="ECO:0000256" key="6">
    <source>
        <dbReference type="ARBA" id="ARBA00022692"/>
    </source>
</evidence>
<dbReference type="Gene3D" id="3.40.50.11660">
    <property type="entry name" value="Glycosyl transferase family 10, C-terminal domain"/>
    <property type="match status" value="1"/>
</dbReference>
<evidence type="ECO:0000313" key="15">
    <source>
        <dbReference type="EMBL" id="CAH0099118.1"/>
    </source>
</evidence>
<dbReference type="UniPathway" id="UPA00378"/>
<evidence type="ECO:0000256" key="9">
    <source>
        <dbReference type="ARBA" id="ARBA00023034"/>
    </source>
</evidence>
<dbReference type="EMBL" id="CAKKLH010000013">
    <property type="protein sequence ID" value="CAH0099118.1"/>
    <property type="molecule type" value="Genomic_DNA"/>
</dbReference>
<keyword evidence="4 12" id="KW-0328">Glycosyltransferase</keyword>
<comment type="caution">
    <text evidence="15">The sequence shown here is derived from an EMBL/GenBank/DDBJ whole genome shotgun (WGS) entry which is preliminary data.</text>
</comment>
<evidence type="ECO:0000256" key="5">
    <source>
        <dbReference type="ARBA" id="ARBA00022679"/>
    </source>
</evidence>
<dbReference type="SUPFAM" id="SSF53756">
    <property type="entry name" value="UDP-Glycosyltransferase/glycogen phosphorylase"/>
    <property type="match status" value="1"/>
</dbReference>
<evidence type="ECO:0000256" key="4">
    <source>
        <dbReference type="ARBA" id="ARBA00022676"/>
    </source>
</evidence>
<dbReference type="Proteomes" id="UP000789390">
    <property type="component" value="Unassembled WGS sequence"/>
</dbReference>
<dbReference type="AlphaFoldDB" id="A0A8J2WGZ9"/>
<keyword evidence="7" id="KW-0735">Signal-anchor</keyword>
<dbReference type="OrthoDB" id="427096at2759"/>
<keyword evidence="11" id="KW-0325">Glycoprotein</keyword>
<evidence type="ECO:0000313" key="16">
    <source>
        <dbReference type="Proteomes" id="UP000789390"/>
    </source>
</evidence>
<dbReference type="PANTHER" id="PTHR48438">
    <property type="entry name" value="ALPHA-(1,3)-FUCOSYLTRANSFERASE C-RELATED"/>
    <property type="match status" value="1"/>
</dbReference>
<dbReference type="InterPro" id="IPR001503">
    <property type="entry name" value="Glyco_trans_10"/>
</dbReference>
<dbReference type="GO" id="GO:0008417">
    <property type="term" value="F:fucosyltransferase activity"/>
    <property type="evidence" value="ECO:0007669"/>
    <property type="project" value="InterPro"/>
</dbReference>
<evidence type="ECO:0000256" key="7">
    <source>
        <dbReference type="ARBA" id="ARBA00022968"/>
    </source>
</evidence>
<evidence type="ECO:0000259" key="14">
    <source>
        <dbReference type="Pfam" id="PF17039"/>
    </source>
</evidence>
<keyword evidence="16" id="KW-1185">Reference proteome</keyword>
<dbReference type="InterPro" id="IPR031481">
    <property type="entry name" value="Glyco_tran_10_N"/>
</dbReference>
<comment type="pathway">
    <text evidence="2">Protein modification; protein glycosylation.</text>
</comment>
<keyword evidence="5 12" id="KW-0808">Transferase</keyword>
<feature type="domain" description="Fucosyltransferase C-terminal" evidence="13">
    <location>
        <begin position="212"/>
        <end position="393"/>
    </location>
</feature>
<sequence length="404" mass="47262">MLVLFIYVSESGHNQNYSTIPTQLTNSEYINVTNHEQKFIHFPANNSNSSAGLSNKNYKSILIWNTPKLIETAIFGFGHEPFVRHGCEISDCVIFNQSSSSSGTSTSALKEFDAIIMHMSTIWSSDLPEHERPKYQRFIFFAQESPSSMVQSLPDIISMRNYFNWTMTYRTNSDIPFLYGRIEPETTAPKTREETLRLMQNFNRHHIQNYAANKTKLAAWMVGHCDTPGLRELYVRQLAKWIPIDVYGRCGNLSCSRNNKHAYSDPECYRMLESKYKFYLSFENSICDEYVTEKFFEIMTRDIVPIVYGGADYKRIAPRHSFIDAMQFTPEALAQYLRILDANDGLYNEFFWWKRHYKVEAGLHQMARHGFCELCKKLHQDQSASKYYPDLAAEWHPHKKCWKY</sequence>
<dbReference type="GO" id="GO:0032580">
    <property type="term" value="C:Golgi cisterna membrane"/>
    <property type="evidence" value="ECO:0007669"/>
    <property type="project" value="UniProtKB-SubCell"/>
</dbReference>
<keyword evidence="6 12" id="KW-0812">Transmembrane</keyword>
<evidence type="ECO:0000256" key="2">
    <source>
        <dbReference type="ARBA" id="ARBA00004922"/>
    </source>
</evidence>
<dbReference type="EC" id="2.4.1.-" evidence="12"/>
<dbReference type="InterPro" id="IPR055270">
    <property type="entry name" value="Glyco_tran_10_C"/>
</dbReference>
<dbReference type="FunFam" id="3.40.50.11660:FF:000009">
    <property type="entry name" value="Uncharacterized protein"/>
    <property type="match status" value="1"/>
</dbReference>
<dbReference type="Pfam" id="PF17039">
    <property type="entry name" value="Glyco_tran_10_N"/>
    <property type="match status" value="1"/>
</dbReference>
<dbReference type="PANTHER" id="PTHR48438:SF1">
    <property type="entry name" value="ALPHA-(1,3)-FUCOSYLTRANSFERASE C-RELATED"/>
    <property type="match status" value="1"/>
</dbReference>
<comment type="subcellular location">
    <subcellularLocation>
        <location evidence="1 12">Golgi apparatus</location>
        <location evidence="1 12">Golgi stack membrane</location>
        <topology evidence="1 12">Single-pass type II membrane protein</topology>
    </subcellularLocation>
</comment>
<comment type="similarity">
    <text evidence="3 12">Belongs to the glycosyltransferase 10 family.</text>
</comment>
<evidence type="ECO:0000256" key="10">
    <source>
        <dbReference type="ARBA" id="ARBA00023136"/>
    </source>
</evidence>
<keyword evidence="9 12" id="KW-0333">Golgi apparatus</keyword>
<dbReference type="Pfam" id="PF00852">
    <property type="entry name" value="Glyco_transf_10"/>
    <property type="match status" value="1"/>
</dbReference>
<name>A0A8J2WGZ9_9CRUS</name>
<gene>
    <name evidence="15" type="ORF">DGAL_LOCUS1231</name>
</gene>
<protein>
    <recommendedName>
        <fullName evidence="12">Fucosyltransferase</fullName>
        <ecNumber evidence="12">2.4.1.-</ecNumber>
    </recommendedName>
</protein>
<evidence type="ECO:0000259" key="13">
    <source>
        <dbReference type="Pfam" id="PF00852"/>
    </source>
</evidence>
<feature type="domain" description="Fucosyltransferase N-terminal" evidence="14">
    <location>
        <begin position="57"/>
        <end position="180"/>
    </location>
</feature>
<accession>A0A8J2WGZ9</accession>
<proteinExistence type="inferred from homology"/>
<reference evidence="15" key="1">
    <citation type="submission" date="2021-11" db="EMBL/GenBank/DDBJ databases">
        <authorList>
            <person name="Schell T."/>
        </authorList>
    </citation>
    <scope>NUCLEOTIDE SEQUENCE</scope>
    <source>
        <strain evidence="15">M5</strain>
    </source>
</reference>
<organism evidence="15 16">
    <name type="scientific">Daphnia galeata</name>
    <dbReference type="NCBI Taxonomy" id="27404"/>
    <lineage>
        <taxon>Eukaryota</taxon>
        <taxon>Metazoa</taxon>
        <taxon>Ecdysozoa</taxon>
        <taxon>Arthropoda</taxon>
        <taxon>Crustacea</taxon>
        <taxon>Branchiopoda</taxon>
        <taxon>Diplostraca</taxon>
        <taxon>Cladocera</taxon>
        <taxon>Anomopoda</taxon>
        <taxon>Daphniidae</taxon>
        <taxon>Daphnia</taxon>
    </lineage>
</organism>
<evidence type="ECO:0000256" key="11">
    <source>
        <dbReference type="ARBA" id="ARBA00023180"/>
    </source>
</evidence>